<organism evidence="2 3">
    <name type="scientific">Hibiscus sabdariffa</name>
    <name type="common">roselle</name>
    <dbReference type="NCBI Taxonomy" id="183260"/>
    <lineage>
        <taxon>Eukaryota</taxon>
        <taxon>Viridiplantae</taxon>
        <taxon>Streptophyta</taxon>
        <taxon>Embryophyta</taxon>
        <taxon>Tracheophyta</taxon>
        <taxon>Spermatophyta</taxon>
        <taxon>Magnoliopsida</taxon>
        <taxon>eudicotyledons</taxon>
        <taxon>Gunneridae</taxon>
        <taxon>Pentapetalae</taxon>
        <taxon>rosids</taxon>
        <taxon>malvids</taxon>
        <taxon>Malvales</taxon>
        <taxon>Malvaceae</taxon>
        <taxon>Malvoideae</taxon>
        <taxon>Hibiscus</taxon>
    </lineage>
</organism>
<protein>
    <recommendedName>
        <fullName evidence="1">Putative E3 ubiquitin-protein ligase LIN N-terminal domain-containing protein</fullName>
    </recommendedName>
</protein>
<reference evidence="2 3" key="1">
    <citation type="journal article" date="2024" name="G3 (Bethesda)">
        <title>Genome assembly of Hibiscus sabdariffa L. provides insights into metabolisms of medicinal natural products.</title>
        <authorList>
            <person name="Kim T."/>
        </authorList>
    </citation>
    <scope>NUCLEOTIDE SEQUENCE [LARGE SCALE GENOMIC DNA]</scope>
    <source>
        <strain evidence="2">TK-2024</strain>
        <tissue evidence="2">Old leaves</tissue>
    </source>
</reference>
<evidence type="ECO:0000259" key="1">
    <source>
        <dbReference type="Pfam" id="PF23568"/>
    </source>
</evidence>
<feature type="domain" description="Putative E3 ubiquitin-protein ligase LIN N-terminal" evidence="1">
    <location>
        <begin position="40"/>
        <end position="148"/>
    </location>
</feature>
<dbReference type="EMBL" id="JBBPBM010000109">
    <property type="protein sequence ID" value="KAK8507120.1"/>
    <property type="molecule type" value="Genomic_DNA"/>
</dbReference>
<proteinExistence type="predicted"/>
<dbReference type="InterPro" id="IPR056512">
    <property type="entry name" value="LIN_N"/>
</dbReference>
<keyword evidence="3" id="KW-1185">Reference proteome</keyword>
<comment type="caution">
    <text evidence="2">The sequence shown here is derived from an EMBL/GenBank/DDBJ whole genome shotgun (WGS) entry which is preliminary data.</text>
</comment>
<evidence type="ECO:0000313" key="2">
    <source>
        <dbReference type="EMBL" id="KAK8507120.1"/>
    </source>
</evidence>
<dbReference type="PANTHER" id="PTHR35549">
    <property type="entry name" value="OS04G0584500 PROTEIN"/>
    <property type="match status" value="1"/>
</dbReference>
<evidence type="ECO:0000313" key="3">
    <source>
        <dbReference type="Proteomes" id="UP001472677"/>
    </source>
</evidence>
<dbReference type="PANTHER" id="PTHR35549:SF2">
    <property type="entry name" value="TRANSDUCIN_WD40 REPEAT-LIKE SUPERFAMILY PROTEIN"/>
    <property type="match status" value="1"/>
</dbReference>
<dbReference type="Proteomes" id="UP001472677">
    <property type="component" value="Unassembled WGS sequence"/>
</dbReference>
<accession>A0ABR2BIX8</accession>
<sequence length="220" mass="24994">MSENSVSPPPASFLVLDGQPDIESMRVVVNSINRYVSWLAVLSNLYWVINGIEAALQADSEEDRANQLKESEKMLQVPALLDEQGITAGVPNEYLVCCSYFYLSVIKNLQNDQLQAALRYLQALLVSPMLVQTEFTSKELCESLFLPDSDRREIGGIRRLKSVSSNGSGWGNLTESTRQTARRYKHWLMYHLVMLYGKTTQLQNECNDILSPVYRSMNFR</sequence>
<name>A0ABR2BIX8_9ROSI</name>
<gene>
    <name evidence="2" type="ORF">V6N12_008467</name>
</gene>
<dbReference type="Pfam" id="PF23568">
    <property type="entry name" value="ARM_LIN"/>
    <property type="match status" value="1"/>
</dbReference>